<accession>A0AAN6X5M4</accession>
<dbReference type="Proteomes" id="UP001303160">
    <property type="component" value="Unassembled WGS sequence"/>
</dbReference>
<dbReference type="InterPro" id="IPR011009">
    <property type="entry name" value="Kinase-like_dom_sf"/>
</dbReference>
<reference evidence="1" key="1">
    <citation type="journal article" date="2023" name="Mol. Phylogenet. Evol.">
        <title>Genome-scale phylogeny and comparative genomics of the fungal order Sordariales.</title>
        <authorList>
            <person name="Hensen N."/>
            <person name="Bonometti L."/>
            <person name="Westerberg I."/>
            <person name="Brannstrom I.O."/>
            <person name="Guillou S."/>
            <person name="Cros-Aarteil S."/>
            <person name="Calhoun S."/>
            <person name="Haridas S."/>
            <person name="Kuo A."/>
            <person name="Mondo S."/>
            <person name="Pangilinan J."/>
            <person name="Riley R."/>
            <person name="LaButti K."/>
            <person name="Andreopoulos B."/>
            <person name="Lipzen A."/>
            <person name="Chen C."/>
            <person name="Yan M."/>
            <person name="Daum C."/>
            <person name="Ng V."/>
            <person name="Clum A."/>
            <person name="Steindorff A."/>
            <person name="Ohm R.A."/>
            <person name="Martin F."/>
            <person name="Silar P."/>
            <person name="Natvig D.O."/>
            <person name="Lalanne C."/>
            <person name="Gautier V."/>
            <person name="Ament-Velasquez S.L."/>
            <person name="Kruys A."/>
            <person name="Hutchinson M.I."/>
            <person name="Powell A.J."/>
            <person name="Barry K."/>
            <person name="Miller A.N."/>
            <person name="Grigoriev I.V."/>
            <person name="Debuchy R."/>
            <person name="Gladieux P."/>
            <person name="Hiltunen Thoren M."/>
            <person name="Johannesson H."/>
        </authorList>
    </citation>
    <scope>NUCLEOTIDE SEQUENCE</scope>
    <source>
        <strain evidence="1">CBS 315.58</strain>
    </source>
</reference>
<name>A0AAN6X5M4_9PEZI</name>
<comment type="caution">
    <text evidence="1">The sequence shown here is derived from an EMBL/GenBank/DDBJ whole genome shotgun (WGS) entry which is preliminary data.</text>
</comment>
<evidence type="ECO:0000313" key="2">
    <source>
        <dbReference type="Proteomes" id="UP001303160"/>
    </source>
</evidence>
<protein>
    <submittedName>
        <fullName evidence="1">Uncharacterized protein</fullName>
    </submittedName>
</protein>
<keyword evidence="2" id="KW-1185">Reference proteome</keyword>
<dbReference type="Gene3D" id="1.10.510.10">
    <property type="entry name" value="Transferase(Phosphotransferase) domain 1"/>
    <property type="match status" value="1"/>
</dbReference>
<gene>
    <name evidence="1" type="ORF">QBC40DRAFT_238416</name>
</gene>
<evidence type="ECO:0000313" key="1">
    <source>
        <dbReference type="EMBL" id="KAK4194538.1"/>
    </source>
</evidence>
<organism evidence="1 2">
    <name type="scientific">Triangularia verruculosa</name>
    <dbReference type="NCBI Taxonomy" id="2587418"/>
    <lineage>
        <taxon>Eukaryota</taxon>
        <taxon>Fungi</taxon>
        <taxon>Dikarya</taxon>
        <taxon>Ascomycota</taxon>
        <taxon>Pezizomycotina</taxon>
        <taxon>Sordariomycetes</taxon>
        <taxon>Sordariomycetidae</taxon>
        <taxon>Sordariales</taxon>
        <taxon>Podosporaceae</taxon>
        <taxon>Triangularia</taxon>
    </lineage>
</organism>
<reference evidence="1" key="2">
    <citation type="submission" date="2023-05" db="EMBL/GenBank/DDBJ databases">
        <authorList>
            <consortium name="Lawrence Berkeley National Laboratory"/>
            <person name="Steindorff A."/>
            <person name="Hensen N."/>
            <person name="Bonometti L."/>
            <person name="Westerberg I."/>
            <person name="Brannstrom I.O."/>
            <person name="Guillou S."/>
            <person name="Cros-Aarteil S."/>
            <person name="Calhoun S."/>
            <person name="Haridas S."/>
            <person name="Kuo A."/>
            <person name="Mondo S."/>
            <person name="Pangilinan J."/>
            <person name="Riley R."/>
            <person name="Labutti K."/>
            <person name="Andreopoulos B."/>
            <person name="Lipzen A."/>
            <person name="Chen C."/>
            <person name="Yanf M."/>
            <person name="Daum C."/>
            <person name="Ng V."/>
            <person name="Clum A."/>
            <person name="Ohm R."/>
            <person name="Martin F."/>
            <person name="Silar P."/>
            <person name="Natvig D."/>
            <person name="Lalanne C."/>
            <person name="Gautier V."/>
            <person name="Ament-Velasquez S.L."/>
            <person name="Kruys A."/>
            <person name="Hutchinson M.I."/>
            <person name="Powell A.J."/>
            <person name="Barry K."/>
            <person name="Miller A.N."/>
            <person name="Grigoriev I.V."/>
            <person name="Debuchy R."/>
            <person name="Gladieux P."/>
            <person name="Thoren M.H."/>
            <person name="Johannesson H."/>
        </authorList>
    </citation>
    <scope>NUCLEOTIDE SEQUENCE</scope>
    <source>
        <strain evidence="1">CBS 315.58</strain>
    </source>
</reference>
<sequence length="393" mass="45015">MDLTEDQMSPYQKGSVLEIRLHVPPLPFGFYYSAYPREERVELWTHEDRVAFALAHPPFDDVPPDPNPEFHTFTIVEDKTQRSSQEQPFGEDGSDQAPLLLAKVYDGVGNMTLPESGLREDYNDINDIDGMLRADSDYSIEAGAFEILTTHDNISGKVVPRYYGCWTFPLEVSLPELPEGQSVQRWVRMILMEFIKGESTEAKINRARNPETRKFQYDLLPPESVRLHVLRQLVETEILLWWEVGLTHQDFAPRNVMIREDNSVVVIDFYQVRITTYLKNSDGKTPKERADDPKLPVSPIETYWPFRPSWSFFLVENAAGGCWGTGYFNGGMEMTAEWLIETWSDDDRYAPPSEEFLNHVEHMVRSPKIINMLEDLGRAPAASEGPSSIGQDC</sequence>
<dbReference type="AlphaFoldDB" id="A0AAN6X5M4"/>
<dbReference type="SUPFAM" id="SSF56112">
    <property type="entry name" value="Protein kinase-like (PK-like)"/>
    <property type="match status" value="1"/>
</dbReference>
<dbReference type="EMBL" id="MU864055">
    <property type="protein sequence ID" value="KAK4194538.1"/>
    <property type="molecule type" value="Genomic_DNA"/>
</dbReference>
<proteinExistence type="predicted"/>